<evidence type="ECO:0008006" key="4">
    <source>
        <dbReference type="Google" id="ProtNLM"/>
    </source>
</evidence>
<evidence type="ECO:0000313" key="3">
    <source>
        <dbReference type="Proteomes" id="UP000766486"/>
    </source>
</evidence>
<sequence>PNHQAPAGHLGTQAGASAGVASLKGDARGPVKTERSPLAPSVGDSDGVVIVFGAVAVQMLPLWTKETLETTPQPGQPQSRVHSAAIEAGRRARTRALILILDNDSVLCEYDLRKILEKVVLHFLLIMNNQVEGHNLQRVLRSEVALPVEHSESFQRSIGLRTPRPRTGRRRAIDRGFNCHNFDMSRDSHIPS</sequence>
<feature type="region of interest" description="Disordered" evidence="1">
    <location>
        <begin position="1"/>
        <end position="41"/>
    </location>
</feature>
<feature type="non-terminal residue" evidence="2">
    <location>
        <position position="192"/>
    </location>
</feature>
<evidence type="ECO:0000313" key="2">
    <source>
        <dbReference type="EMBL" id="VUC28997.1"/>
    </source>
</evidence>
<protein>
    <recommendedName>
        <fullName evidence="4">Thiamine pyrophosphate enzyme TPP-binding domain-containing protein</fullName>
    </recommendedName>
</protein>
<accession>A0ABY6UCW6</accession>
<proteinExistence type="predicted"/>
<comment type="caution">
    <text evidence="2">The sequence shown here is derived from an EMBL/GenBank/DDBJ whole genome shotgun (WGS) entry which is preliminary data.</text>
</comment>
<keyword evidence="3" id="KW-1185">Reference proteome</keyword>
<feature type="compositionally biased region" description="Basic and acidic residues" evidence="1">
    <location>
        <begin position="25"/>
        <end position="35"/>
    </location>
</feature>
<dbReference type="Proteomes" id="UP000766486">
    <property type="component" value="Unassembled WGS sequence"/>
</dbReference>
<reference evidence="2 3" key="1">
    <citation type="submission" date="2019-06" db="EMBL/GenBank/DDBJ databases">
        <authorList>
            <person name="Broberg M."/>
        </authorList>
    </citation>
    <scope>NUCLEOTIDE SEQUENCE [LARGE SCALE GENOMIC DNA]</scope>
</reference>
<name>A0ABY6UCW6_BIOOC</name>
<evidence type="ECO:0000256" key="1">
    <source>
        <dbReference type="SAM" id="MobiDB-lite"/>
    </source>
</evidence>
<organism evidence="2 3">
    <name type="scientific">Bionectria ochroleuca</name>
    <name type="common">Gliocladium roseum</name>
    <dbReference type="NCBI Taxonomy" id="29856"/>
    <lineage>
        <taxon>Eukaryota</taxon>
        <taxon>Fungi</taxon>
        <taxon>Dikarya</taxon>
        <taxon>Ascomycota</taxon>
        <taxon>Pezizomycotina</taxon>
        <taxon>Sordariomycetes</taxon>
        <taxon>Hypocreomycetidae</taxon>
        <taxon>Hypocreales</taxon>
        <taxon>Bionectriaceae</taxon>
        <taxon>Clonostachys</taxon>
    </lineage>
</organism>
<gene>
    <name evidence="2" type="ORF">CLO192961_LOCUS248296</name>
</gene>
<feature type="non-terminal residue" evidence="2">
    <location>
        <position position="1"/>
    </location>
</feature>
<dbReference type="EMBL" id="CABFNS010000795">
    <property type="protein sequence ID" value="VUC28997.1"/>
    <property type="molecule type" value="Genomic_DNA"/>
</dbReference>